<organism evidence="1">
    <name type="scientific">Siphoviridae sp. ctJ7x27</name>
    <dbReference type="NCBI Taxonomy" id="2827835"/>
    <lineage>
        <taxon>Viruses</taxon>
        <taxon>Duplodnaviria</taxon>
        <taxon>Heunggongvirae</taxon>
        <taxon>Uroviricota</taxon>
        <taxon>Caudoviricetes</taxon>
    </lineage>
</organism>
<proteinExistence type="predicted"/>
<name>A0A8S5S4P9_9CAUD</name>
<protein>
    <submittedName>
        <fullName evidence="1">Uncharacterized protein</fullName>
    </submittedName>
</protein>
<evidence type="ECO:0000313" key="1">
    <source>
        <dbReference type="EMBL" id="DAF45682.1"/>
    </source>
</evidence>
<sequence length="39" mass="4288">MKAGKIGLKRFVSAKQNTGNLSDGLVTRNCRYHRPADSP</sequence>
<reference evidence="1" key="1">
    <citation type="journal article" date="2021" name="Proc. Natl. Acad. Sci. U.S.A.">
        <title>A Catalog of Tens of Thousands of Viruses from Human Metagenomes Reveals Hidden Associations with Chronic Diseases.</title>
        <authorList>
            <person name="Tisza M.J."/>
            <person name="Buck C.B."/>
        </authorList>
    </citation>
    <scope>NUCLEOTIDE SEQUENCE</scope>
    <source>
        <strain evidence="1">CtJ7x27</strain>
    </source>
</reference>
<dbReference type="EMBL" id="BK032517">
    <property type="protein sequence ID" value="DAF45682.1"/>
    <property type="molecule type" value="Genomic_DNA"/>
</dbReference>
<accession>A0A8S5S4P9</accession>